<feature type="transmembrane region" description="Helical" evidence="1">
    <location>
        <begin position="54"/>
        <end position="74"/>
    </location>
</feature>
<feature type="transmembrane region" description="Helical" evidence="1">
    <location>
        <begin position="20"/>
        <end position="42"/>
    </location>
</feature>
<keyword evidence="1" id="KW-1133">Transmembrane helix</keyword>
<keyword evidence="1" id="KW-0812">Transmembrane</keyword>
<name>A0A371C1X1_YARLL</name>
<evidence type="ECO:0000256" key="1">
    <source>
        <dbReference type="SAM" id="Phobius"/>
    </source>
</evidence>
<organism evidence="2 3">
    <name type="scientific">Yarrowia lipolytica</name>
    <name type="common">Candida lipolytica</name>
    <dbReference type="NCBI Taxonomy" id="4952"/>
    <lineage>
        <taxon>Eukaryota</taxon>
        <taxon>Fungi</taxon>
        <taxon>Dikarya</taxon>
        <taxon>Ascomycota</taxon>
        <taxon>Saccharomycotina</taxon>
        <taxon>Dipodascomycetes</taxon>
        <taxon>Dipodascales</taxon>
        <taxon>Dipodascales incertae sedis</taxon>
        <taxon>Yarrowia</taxon>
    </lineage>
</organism>
<evidence type="ECO:0000313" key="2">
    <source>
        <dbReference type="EMBL" id="RDW24317.1"/>
    </source>
</evidence>
<proteinExistence type="predicted"/>
<accession>A0A371C1X1</accession>
<dbReference type="Proteomes" id="UP000256601">
    <property type="component" value="Unassembled WGS sequence"/>
</dbReference>
<dbReference type="EMBL" id="KZ859039">
    <property type="protein sequence ID" value="RDW24317.1"/>
    <property type="molecule type" value="Genomic_DNA"/>
</dbReference>
<reference evidence="2 3" key="1">
    <citation type="submission" date="2018-07" db="EMBL/GenBank/DDBJ databases">
        <title>Draft Genome Assemblies for Five Robust Yarrowia lipolytica Strains Exhibiting High Lipid Production and Pentose Sugar Utilization and Sugar Alcohol Secretion from Undetoxified Lignocellulosic Biomass Hydrolysates.</title>
        <authorList>
            <consortium name="DOE Joint Genome Institute"/>
            <person name="Walker C."/>
            <person name="Ryu S."/>
            <person name="Na H."/>
            <person name="Zane M."/>
            <person name="LaButti K."/>
            <person name="Lipzen A."/>
            <person name="Haridas S."/>
            <person name="Barry K."/>
            <person name="Grigoriev I.V."/>
            <person name="Quarterman J."/>
            <person name="Slininger P."/>
            <person name="Dien B."/>
            <person name="Trinh C.T."/>
        </authorList>
    </citation>
    <scope>NUCLEOTIDE SEQUENCE [LARGE SCALE GENOMIC DNA]</scope>
    <source>
        <strain evidence="2 3">YB392</strain>
    </source>
</reference>
<keyword evidence="1" id="KW-0472">Membrane</keyword>
<sequence>MRRYITWIYDSGRQRFQNIVVIICSSPAPPFGDTAVAAAWYFRRLTGAHPPPPILFFSLHRCFASGLFVCLSLVEFRPHRPTLITTERGENEVELRRANVGFASGKNTKIHSLWTLHLIPISKPAA</sequence>
<dbReference type="AlphaFoldDB" id="A0A371C1X1"/>
<evidence type="ECO:0000313" key="3">
    <source>
        <dbReference type="Proteomes" id="UP000256601"/>
    </source>
</evidence>
<protein>
    <submittedName>
        <fullName evidence="2">Uncharacterized protein</fullName>
    </submittedName>
</protein>
<gene>
    <name evidence="2" type="ORF">B0I71DRAFT_4239</name>
</gene>